<keyword evidence="3 6" id="KW-0378">Hydrolase</keyword>
<organism evidence="8 9">
    <name type="scientific">Tritonibacter multivorans</name>
    <dbReference type="NCBI Taxonomy" id="928856"/>
    <lineage>
        <taxon>Bacteria</taxon>
        <taxon>Pseudomonadati</taxon>
        <taxon>Pseudomonadota</taxon>
        <taxon>Alphaproteobacteria</taxon>
        <taxon>Rhodobacterales</taxon>
        <taxon>Paracoccaceae</taxon>
        <taxon>Tritonibacter</taxon>
    </lineage>
</organism>
<dbReference type="RefSeq" id="WP_082626530.1">
    <property type="nucleotide sequence ID" value="NZ_CYSD01000018.1"/>
</dbReference>
<evidence type="ECO:0000313" key="9">
    <source>
        <dbReference type="Proteomes" id="UP000052022"/>
    </source>
</evidence>
<sequence length="285" mass="30522">MTRSWFPPIRSDLVRNRLRPRALGLAVAGLTALTACGTAYDLPSTTGTYEAQASRIFAEARSTPPPKPISAAAAQARFDRVARRVRPAGRSACEQLRGPQVDCQVQIEIDRQMKEANAYFTYEKGRPVIRMSLPLLQVTRNDDEAAFVMAHEYGHLIGGHIEKKQQQVAAGALIAGTLAGLATAVSGDFDEDALARGLGVGAAVGGIAYSQTYELESDSLGTRIAHAAGYDAPKGARFFARPGKPQSPSGGLNFWSTHPPDEKRLALVLATQAEIDRGQGLRPAQ</sequence>
<keyword evidence="5 6" id="KW-0482">Metalloprotease</keyword>
<accession>A0A0P1G6L1</accession>
<feature type="domain" description="Peptidase M48" evidence="7">
    <location>
        <begin position="105"/>
        <end position="267"/>
    </location>
</feature>
<name>A0A0P1G6L1_9RHOB</name>
<proteinExistence type="inferred from homology"/>
<dbReference type="InterPro" id="IPR001915">
    <property type="entry name" value="Peptidase_M48"/>
</dbReference>
<dbReference type="Proteomes" id="UP000052022">
    <property type="component" value="Unassembled WGS sequence"/>
</dbReference>
<evidence type="ECO:0000256" key="5">
    <source>
        <dbReference type="ARBA" id="ARBA00023049"/>
    </source>
</evidence>
<comment type="similarity">
    <text evidence="6">Belongs to the peptidase M48 family.</text>
</comment>
<dbReference type="Gene3D" id="3.30.2010.10">
    <property type="entry name" value="Metalloproteases ('zincins'), catalytic domain"/>
    <property type="match status" value="1"/>
</dbReference>
<evidence type="ECO:0000256" key="4">
    <source>
        <dbReference type="ARBA" id="ARBA00022833"/>
    </source>
</evidence>
<dbReference type="EMBL" id="CYSD01000018">
    <property type="protein sequence ID" value="CUH77251.1"/>
    <property type="molecule type" value="Genomic_DNA"/>
</dbReference>
<dbReference type="GO" id="GO:0046872">
    <property type="term" value="F:metal ion binding"/>
    <property type="evidence" value="ECO:0007669"/>
    <property type="project" value="UniProtKB-KW"/>
</dbReference>
<comment type="cofactor">
    <cofactor evidence="6">
        <name>Zn(2+)</name>
        <dbReference type="ChEBI" id="CHEBI:29105"/>
    </cofactor>
    <text evidence="6">Binds 1 zinc ion per subunit.</text>
</comment>
<evidence type="ECO:0000256" key="2">
    <source>
        <dbReference type="ARBA" id="ARBA00022723"/>
    </source>
</evidence>
<protein>
    <submittedName>
        <fullName evidence="8">Putative Zn-dependent protease</fullName>
    </submittedName>
</protein>
<reference evidence="8 9" key="1">
    <citation type="submission" date="2015-09" db="EMBL/GenBank/DDBJ databases">
        <authorList>
            <consortium name="Swine Surveillance"/>
        </authorList>
    </citation>
    <scope>NUCLEOTIDE SEQUENCE [LARGE SCALE GENOMIC DNA]</scope>
    <source>
        <strain evidence="8 9">CECT 7557</strain>
    </source>
</reference>
<keyword evidence="2" id="KW-0479">Metal-binding</keyword>
<dbReference type="PANTHER" id="PTHR22726">
    <property type="entry name" value="METALLOENDOPEPTIDASE OMA1"/>
    <property type="match status" value="1"/>
</dbReference>
<keyword evidence="4 6" id="KW-0862">Zinc</keyword>
<dbReference type="GO" id="GO:0016020">
    <property type="term" value="C:membrane"/>
    <property type="evidence" value="ECO:0007669"/>
    <property type="project" value="TreeGrafter"/>
</dbReference>
<dbReference type="InterPro" id="IPR051156">
    <property type="entry name" value="Mito/Outer_Membr_Metalloprot"/>
</dbReference>
<evidence type="ECO:0000256" key="3">
    <source>
        <dbReference type="ARBA" id="ARBA00022801"/>
    </source>
</evidence>
<keyword evidence="9" id="KW-1185">Reference proteome</keyword>
<evidence type="ECO:0000313" key="8">
    <source>
        <dbReference type="EMBL" id="CUH77251.1"/>
    </source>
</evidence>
<evidence type="ECO:0000256" key="6">
    <source>
        <dbReference type="RuleBase" id="RU003983"/>
    </source>
</evidence>
<dbReference type="PANTHER" id="PTHR22726:SF1">
    <property type="entry name" value="METALLOENDOPEPTIDASE OMA1, MITOCHONDRIAL"/>
    <property type="match status" value="1"/>
</dbReference>
<dbReference type="AlphaFoldDB" id="A0A0P1G6L1"/>
<evidence type="ECO:0000259" key="7">
    <source>
        <dbReference type="Pfam" id="PF01435"/>
    </source>
</evidence>
<evidence type="ECO:0000256" key="1">
    <source>
        <dbReference type="ARBA" id="ARBA00022670"/>
    </source>
</evidence>
<dbReference type="GO" id="GO:0051603">
    <property type="term" value="P:proteolysis involved in protein catabolic process"/>
    <property type="evidence" value="ECO:0007669"/>
    <property type="project" value="TreeGrafter"/>
</dbReference>
<gene>
    <name evidence="8" type="ORF">TRM7557_01285</name>
</gene>
<dbReference type="Pfam" id="PF01435">
    <property type="entry name" value="Peptidase_M48"/>
    <property type="match status" value="1"/>
</dbReference>
<dbReference type="STRING" id="928856.SAMN04488049_11579"/>
<keyword evidence="1 6" id="KW-0645">Protease</keyword>
<dbReference type="OrthoDB" id="7338723at2"/>
<dbReference type="GO" id="GO:0004222">
    <property type="term" value="F:metalloendopeptidase activity"/>
    <property type="evidence" value="ECO:0007669"/>
    <property type="project" value="InterPro"/>
</dbReference>